<dbReference type="EnsemblFungi" id="EJT81982">
    <property type="protein sequence ID" value="EJT81982"/>
    <property type="gene ID" value="GGTG_01956"/>
</dbReference>
<dbReference type="GeneID" id="20342414"/>
<dbReference type="HOGENOM" id="CLU_493524_0_0_1"/>
<dbReference type="InterPro" id="IPR049326">
    <property type="entry name" value="Rhodopsin_dom_fungi"/>
</dbReference>
<proteinExistence type="inferred from homology"/>
<evidence type="ECO:0000313" key="9">
    <source>
        <dbReference type="EMBL" id="EJT81982.1"/>
    </source>
</evidence>
<keyword evidence="11" id="KW-1185">Reference proteome</keyword>
<comment type="subcellular location">
    <subcellularLocation>
        <location evidence="1">Membrane</location>
        <topology evidence="1">Multi-pass membrane protein</topology>
    </subcellularLocation>
</comment>
<dbReference type="OrthoDB" id="4525788at2759"/>
<dbReference type="GO" id="GO:0016020">
    <property type="term" value="C:membrane"/>
    <property type="evidence" value="ECO:0007669"/>
    <property type="project" value="UniProtKB-SubCell"/>
</dbReference>
<gene>
    <name evidence="10" type="primary">20342414</name>
    <name evidence="9" type="ORF">GGTG_01956</name>
</gene>
<evidence type="ECO:0000256" key="1">
    <source>
        <dbReference type="ARBA" id="ARBA00004141"/>
    </source>
</evidence>
<feature type="region of interest" description="Disordered" evidence="6">
    <location>
        <begin position="337"/>
        <end position="356"/>
    </location>
</feature>
<feature type="transmembrane region" description="Helical" evidence="7">
    <location>
        <begin position="99"/>
        <end position="126"/>
    </location>
</feature>
<feature type="region of interest" description="Disordered" evidence="6">
    <location>
        <begin position="572"/>
        <end position="594"/>
    </location>
</feature>
<dbReference type="VEuPathDB" id="FungiDB:GGTG_01956"/>
<dbReference type="Proteomes" id="UP000006039">
    <property type="component" value="Unassembled WGS sequence"/>
</dbReference>
<name>J3NL15_GAET3</name>
<evidence type="ECO:0000256" key="2">
    <source>
        <dbReference type="ARBA" id="ARBA00022692"/>
    </source>
</evidence>
<evidence type="ECO:0000256" key="3">
    <source>
        <dbReference type="ARBA" id="ARBA00022989"/>
    </source>
</evidence>
<reference evidence="9" key="2">
    <citation type="submission" date="2010-07" db="EMBL/GenBank/DDBJ databases">
        <authorList>
            <consortium name="The Broad Institute Genome Sequencing Platform"/>
            <consortium name="Broad Institute Genome Sequencing Center for Infectious Disease"/>
            <person name="Ma L.-J."/>
            <person name="Dead R."/>
            <person name="Young S."/>
            <person name="Zeng Q."/>
            <person name="Koehrsen M."/>
            <person name="Alvarado L."/>
            <person name="Berlin A."/>
            <person name="Chapman S.B."/>
            <person name="Chen Z."/>
            <person name="Freedman E."/>
            <person name="Gellesch M."/>
            <person name="Goldberg J."/>
            <person name="Griggs A."/>
            <person name="Gujja S."/>
            <person name="Heilman E.R."/>
            <person name="Heiman D."/>
            <person name="Hepburn T."/>
            <person name="Howarth C."/>
            <person name="Jen D."/>
            <person name="Larson L."/>
            <person name="Mehta T."/>
            <person name="Neiman D."/>
            <person name="Pearson M."/>
            <person name="Roberts A."/>
            <person name="Saif S."/>
            <person name="Shea T."/>
            <person name="Shenoy N."/>
            <person name="Sisk P."/>
            <person name="Stolte C."/>
            <person name="Sykes S."/>
            <person name="Walk T."/>
            <person name="White J."/>
            <person name="Yandava C."/>
            <person name="Haas B."/>
            <person name="Nusbaum C."/>
            <person name="Birren B."/>
        </authorList>
    </citation>
    <scope>NUCLEOTIDE SEQUENCE</scope>
    <source>
        <strain evidence="9">R3-111a-1</strain>
    </source>
</reference>
<evidence type="ECO:0000313" key="11">
    <source>
        <dbReference type="Proteomes" id="UP000006039"/>
    </source>
</evidence>
<protein>
    <recommendedName>
        <fullName evidence="8">Rhodopsin domain-containing protein</fullName>
    </recommendedName>
</protein>
<feature type="region of interest" description="Disordered" evidence="6">
    <location>
        <begin position="509"/>
        <end position="530"/>
    </location>
</feature>
<keyword evidence="3 7" id="KW-1133">Transmembrane helix</keyword>
<feature type="compositionally biased region" description="Gly residues" evidence="6">
    <location>
        <begin position="575"/>
        <end position="586"/>
    </location>
</feature>
<accession>J3NL15</accession>
<dbReference type="eggNOG" id="ENOG502SKQT">
    <property type="taxonomic scope" value="Eukaryota"/>
</dbReference>
<evidence type="ECO:0000256" key="6">
    <source>
        <dbReference type="SAM" id="MobiDB-lite"/>
    </source>
</evidence>
<feature type="transmembrane region" description="Helical" evidence="7">
    <location>
        <begin position="59"/>
        <end position="79"/>
    </location>
</feature>
<dbReference type="EMBL" id="GL385395">
    <property type="protein sequence ID" value="EJT81982.1"/>
    <property type="molecule type" value="Genomic_DNA"/>
</dbReference>
<organism evidence="9">
    <name type="scientific">Gaeumannomyces tritici (strain R3-111a-1)</name>
    <name type="common">Wheat and barley take-all root rot fungus</name>
    <name type="synonym">Gaeumannomyces graminis var. tritici</name>
    <dbReference type="NCBI Taxonomy" id="644352"/>
    <lineage>
        <taxon>Eukaryota</taxon>
        <taxon>Fungi</taxon>
        <taxon>Dikarya</taxon>
        <taxon>Ascomycota</taxon>
        <taxon>Pezizomycotina</taxon>
        <taxon>Sordariomycetes</taxon>
        <taxon>Sordariomycetidae</taxon>
        <taxon>Magnaporthales</taxon>
        <taxon>Magnaporthaceae</taxon>
        <taxon>Gaeumannomyces</taxon>
    </lineage>
</organism>
<feature type="domain" description="Rhodopsin" evidence="8">
    <location>
        <begin position="43"/>
        <end position="286"/>
    </location>
</feature>
<dbReference type="PANTHER" id="PTHR33048">
    <property type="entry name" value="PTH11-LIKE INTEGRAL MEMBRANE PROTEIN (AFU_ORTHOLOGUE AFUA_5G11245)"/>
    <property type="match status" value="1"/>
</dbReference>
<evidence type="ECO:0000313" key="10">
    <source>
        <dbReference type="EnsemblFungi" id="EJT81982"/>
    </source>
</evidence>
<comment type="similarity">
    <text evidence="5">Belongs to the SAT4 family.</text>
</comment>
<keyword evidence="2 7" id="KW-0812">Transmembrane</keyword>
<evidence type="ECO:0000256" key="4">
    <source>
        <dbReference type="ARBA" id="ARBA00023136"/>
    </source>
</evidence>
<dbReference type="InterPro" id="IPR052337">
    <property type="entry name" value="SAT4-like"/>
</dbReference>
<evidence type="ECO:0000256" key="7">
    <source>
        <dbReference type="SAM" id="Phobius"/>
    </source>
</evidence>
<reference evidence="9" key="3">
    <citation type="submission" date="2010-09" db="EMBL/GenBank/DDBJ databases">
        <title>Annotation of Gaeumannomyces graminis var. tritici R3-111a-1.</title>
        <authorList>
            <consortium name="The Broad Institute Genome Sequencing Platform"/>
            <person name="Ma L.-J."/>
            <person name="Dead R."/>
            <person name="Young S.K."/>
            <person name="Zeng Q."/>
            <person name="Gargeya S."/>
            <person name="Fitzgerald M."/>
            <person name="Haas B."/>
            <person name="Abouelleil A."/>
            <person name="Alvarado L."/>
            <person name="Arachchi H.M."/>
            <person name="Berlin A."/>
            <person name="Brown A."/>
            <person name="Chapman S.B."/>
            <person name="Chen Z."/>
            <person name="Dunbar C."/>
            <person name="Freedman E."/>
            <person name="Gearin G."/>
            <person name="Gellesch M."/>
            <person name="Goldberg J."/>
            <person name="Griggs A."/>
            <person name="Gujja S."/>
            <person name="Heiman D."/>
            <person name="Howarth C."/>
            <person name="Larson L."/>
            <person name="Lui A."/>
            <person name="MacDonald P.J.P."/>
            <person name="Mehta T."/>
            <person name="Montmayeur A."/>
            <person name="Murphy C."/>
            <person name="Neiman D."/>
            <person name="Pearson M."/>
            <person name="Priest M."/>
            <person name="Roberts A."/>
            <person name="Saif S."/>
            <person name="Shea T."/>
            <person name="Shenoy N."/>
            <person name="Sisk P."/>
            <person name="Stolte C."/>
            <person name="Sykes S."/>
            <person name="Yandava C."/>
            <person name="Wortman J."/>
            <person name="Nusbaum C."/>
            <person name="Birren B."/>
        </authorList>
    </citation>
    <scope>NUCLEOTIDE SEQUENCE</scope>
    <source>
        <strain evidence="9">R3-111a-1</strain>
    </source>
</reference>
<reference evidence="10" key="4">
    <citation type="journal article" date="2015" name="G3 (Bethesda)">
        <title>Genome sequences of three phytopathogenic species of the Magnaporthaceae family of fungi.</title>
        <authorList>
            <person name="Okagaki L.H."/>
            <person name="Nunes C.C."/>
            <person name="Sailsbery J."/>
            <person name="Clay B."/>
            <person name="Brown D."/>
            <person name="John T."/>
            <person name="Oh Y."/>
            <person name="Young N."/>
            <person name="Fitzgerald M."/>
            <person name="Haas B.J."/>
            <person name="Zeng Q."/>
            <person name="Young S."/>
            <person name="Adiconis X."/>
            <person name="Fan L."/>
            <person name="Levin J.Z."/>
            <person name="Mitchell T.K."/>
            <person name="Okubara P.A."/>
            <person name="Farman M.L."/>
            <person name="Kohn L.M."/>
            <person name="Birren B."/>
            <person name="Ma L.-J."/>
            <person name="Dean R.A."/>
        </authorList>
    </citation>
    <scope>NUCLEOTIDE SEQUENCE</scope>
    <source>
        <strain evidence="10">R3-111a-1</strain>
    </source>
</reference>
<feature type="transmembrane region" description="Helical" evidence="7">
    <location>
        <begin position="218"/>
        <end position="238"/>
    </location>
</feature>
<evidence type="ECO:0000259" key="8">
    <source>
        <dbReference type="Pfam" id="PF20684"/>
    </source>
</evidence>
<feature type="transmembrane region" description="Helical" evidence="7">
    <location>
        <begin position="29"/>
        <end position="47"/>
    </location>
</feature>
<evidence type="ECO:0000256" key="5">
    <source>
        <dbReference type="ARBA" id="ARBA00038359"/>
    </source>
</evidence>
<feature type="transmembrane region" description="Helical" evidence="7">
    <location>
        <begin position="258"/>
        <end position="281"/>
    </location>
</feature>
<dbReference type="PANTHER" id="PTHR33048:SF129">
    <property type="entry name" value="INTEGRAL MEMBRANE PROTEIN-RELATED"/>
    <property type="match status" value="1"/>
</dbReference>
<keyword evidence="4 7" id="KW-0472">Membrane</keyword>
<dbReference type="Pfam" id="PF20684">
    <property type="entry name" value="Fung_rhodopsin"/>
    <property type="match status" value="1"/>
</dbReference>
<dbReference type="RefSeq" id="XP_009217991.1">
    <property type="nucleotide sequence ID" value="XM_009219727.1"/>
</dbReference>
<reference evidence="10" key="5">
    <citation type="submission" date="2018-04" db="UniProtKB">
        <authorList>
            <consortium name="EnsemblFungi"/>
        </authorList>
    </citation>
    <scope>IDENTIFICATION</scope>
    <source>
        <strain evidence="10">R3-111a-1</strain>
    </source>
</reference>
<dbReference type="STRING" id="644352.J3NL15"/>
<feature type="compositionally biased region" description="Low complexity" evidence="6">
    <location>
        <begin position="520"/>
        <end position="530"/>
    </location>
</feature>
<reference evidence="11" key="1">
    <citation type="submission" date="2010-07" db="EMBL/GenBank/DDBJ databases">
        <title>The genome sequence of Gaeumannomyces graminis var. tritici strain R3-111a-1.</title>
        <authorList>
            <consortium name="The Broad Institute Genome Sequencing Platform"/>
            <person name="Ma L.-J."/>
            <person name="Dead R."/>
            <person name="Young S."/>
            <person name="Zeng Q."/>
            <person name="Koehrsen M."/>
            <person name="Alvarado L."/>
            <person name="Berlin A."/>
            <person name="Chapman S.B."/>
            <person name="Chen Z."/>
            <person name="Freedman E."/>
            <person name="Gellesch M."/>
            <person name="Goldberg J."/>
            <person name="Griggs A."/>
            <person name="Gujja S."/>
            <person name="Heilman E.R."/>
            <person name="Heiman D."/>
            <person name="Hepburn T."/>
            <person name="Howarth C."/>
            <person name="Jen D."/>
            <person name="Larson L."/>
            <person name="Mehta T."/>
            <person name="Neiman D."/>
            <person name="Pearson M."/>
            <person name="Roberts A."/>
            <person name="Saif S."/>
            <person name="Shea T."/>
            <person name="Shenoy N."/>
            <person name="Sisk P."/>
            <person name="Stolte C."/>
            <person name="Sykes S."/>
            <person name="Walk T."/>
            <person name="White J."/>
            <person name="Yandava C."/>
            <person name="Haas B."/>
            <person name="Nusbaum C."/>
            <person name="Birren B."/>
        </authorList>
    </citation>
    <scope>NUCLEOTIDE SEQUENCE [LARGE SCALE GENOMIC DNA]</scope>
    <source>
        <strain evidence="11">R3-111a-1</strain>
    </source>
</reference>
<dbReference type="AlphaFoldDB" id="J3NL15"/>
<feature type="region of interest" description="Disordered" evidence="6">
    <location>
        <begin position="396"/>
        <end position="415"/>
    </location>
</feature>
<feature type="transmembrane region" description="Helical" evidence="7">
    <location>
        <begin position="138"/>
        <end position="159"/>
    </location>
</feature>
<sequence>MRIPLAAVAAWPPANHVNPETLGPGNTILLSILQTLVTALIAIRLYTRMRMSTGCRLDDTLIVLAYVPTTGYAIGGIYQELVLKGDRHIWDFPIENSEAAFKLSLAHLLLFCGATTLTKLSMLALIHRITTAAGDRTGRMLTGALAAVVALDGVVFLVVELTQCRPLSLYWTPSIRRQDCINESAHLLAAGVINTVTDLLIVLLPVRTVLNLDLPRRQLLVVQALLGGGILATVAGAVRTKYTWSVFTAPDFDVTWRLHLVISLSAVELYLGIVCASLAATKPFFQHFIPRLLGRSDVTEPLSLKKSRPSVDDGGSMAALRSSARSMANGTAIPKPAWLSKMRRGGGDKGGSGGGGNLAAQLQFGWRPIISSPVISSPITPLVKDKNQKLQGLQRQQSSYSIARKPVPGSTPPWQYPEARLVPISSFSTATPRPATAVPSTSHARADLNKPLPALDAAAAASVYSSPGFRGSAVVEALSLLTTPAPASASRSRPLTTYGAAGFGPLAAVQQREQQRPPRRSSAPRMPSSSLAYEPSVLAGSSSSTSGGGGTQSQMCSVYDFMAYDDGHISVYKASGGGGGGGGGRTGAPPSARD</sequence>